<dbReference type="InterPro" id="IPR009025">
    <property type="entry name" value="RBP11-like_dimer"/>
</dbReference>
<dbReference type="GO" id="GO:0003677">
    <property type="term" value="F:DNA binding"/>
    <property type="evidence" value="ECO:0007669"/>
    <property type="project" value="InterPro"/>
</dbReference>
<dbReference type="InterPro" id="IPR037103">
    <property type="entry name" value="Tubulin/FtsZ-like_C"/>
</dbReference>
<dbReference type="PRINTS" id="PR01161">
    <property type="entry name" value="TUBULIN"/>
</dbReference>
<dbReference type="Pfam" id="PF00091">
    <property type="entry name" value="Tubulin"/>
    <property type="match status" value="1"/>
</dbReference>
<evidence type="ECO:0000256" key="4">
    <source>
        <dbReference type="ARBA" id="ARBA00022478"/>
    </source>
</evidence>
<dbReference type="InterPro" id="IPR033898">
    <property type="entry name" value="RNAP_AC19"/>
</dbReference>
<evidence type="ECO:0000256" key="15">
    <source>
        <dbReference type="PROSITE-ProRule" id="PRU10133"/>
    </source>
</evidence>
<keyword evidence="18" id="KW-1185">Reference proteome</keyword>
<evidence type="ECO:0000256" key="6">
    <source>
        <dbReference type="ARBA" id="ARBA00022679"/>
    </source>
</evidence>
<accession>A0A368HAX1</accession>
<dbReference type="InterPro" id="IPR000608">
    <property type="entry name" value="UBC"/>
</dbReference>
<feature type="domain" description="UBC core" evidence="16">
    <location>
        <begin position="1"/>
        <end position="94"/>
    </location>
</feature>
<dbReference type="InterPro" id="IPR036603">
    <property type="entry name" value="RBP11-like"/>
</dbReference>
<proteinExistence type="inferred from homology"/>
<evidence type="ECO:0000256" key="14">
    <source>
        <dbReference type="ARBA" id="ARBA00031757"/>
    </source>
</evidence>
<keyword evidence="4" id="KW-0240">DNA-directed RNA polymerase</keyword>
<dbReference type="GO" id="GO:0006351">
    <property type="term" value="P:DNA-templated transcription"/>
    <property type="evidence" value="ECO:0007669"/>
    <property type="project" value="InterPro"/>
</dbReference>
<dbReference type="Pfam" id="PF00179">
    <property type="entry name" value="UQ_con"/>
    <property type="match status" value="1"/>
</dbReference>
<evidence type="ECO:0000256" key="11">
    <source>
        <dbReference type="ARBA" id="ARBA00023163"/>
    </source>
</evidence>
<dbReference type="SMART" id="SM00864">
    <property type="entry name" value="Tubulin"/>
    <property type="match status" value="1"/>
</dbReference>
<dbReference type="GO" id="GO:0000930">
    <property type="term" value="C:gamma-tubulin complex"/>
    <property type="evidence" value="ECO:0007669"/>
    <property type="project" value="InterPro"/>
</dbReference>
<dbReference type="InterPro" id="IPR036525">
    <property type="entry name" value="Tubulin/FtsZ_GTPase_sf"/>
</dbReference>
<evidence type="ECO:0000256" key="13">
    <source>
        <dbReference type="ARBA" id="ARBA00023242"/>
    </source>
</evidence>
<organism evidence="17 18">
    <name type="scientific">Ancylostoma caninum</name>
    <name type="common">Dog hookworm</name>
    <dbReference type="NCBI Taxonomy" id="29170"/>
    <lineage>
        <taxon>Eukaryota</taxon>
        <taxon>Metazoa</taxon>
        <taxon>Ecdysozoa</taxon>
        <taxon>Nematoda</taxon>
        <taxon>Chromadorea</taxon>
        <taxon>Rhabditida</taxon>
        <taxon>Rhabditina</taxon>
        <taxon>Rhabditomorpha</taxon>
        <taxon>Strongyloidea</taxon>
        <taxon>Ancylostomatidae</taxon>
        <taxon>Ancylostomatinae</taxon>
        <taxon>Ancylostoma</taxon>
    </lineage>
</organism>
<comment type="similarity">
    <text evidence="3">Belongs to the tubulin family.</text>
</comment>
<evidence type="ECO:0000256" key="5">
    <source>
        <dbReference type="ARBA" id="ARBA00022490"/>
    </source>
</evidence>
<keyword evidence="12" id="KW-0206">Cytoskeleton</keyword>
<protein>
    <recommendedName>
        <fullName evidence="14">DNA-directed RNA polymerase I subunit D</fullName>
    </recommendedName>
</protein>
<dbReference type="Gene3D" id="1.10.287.600">
    <property type="entry name" value="Helix hairpin bin"/>
    <property type="match status" value="1"/>
</dbReference>
<dbReference type="GO" id="GO:0098813">
    <property type="term" value="P:nuclear chromosome segregation"/>
    <property type="evidence" value="ECO:0007669"/>
    <property type="project" value="UniProtKB-ARBA"/>
</dbReference>
<dbReference type="GO" id="GO:0000280">
    <property type="term" value="P:nuclear division"/>
    <property type="evidence" value="ECO:0007669"/>
    <property type="project" value="UniProtKB-ARBA"/>
</dbReference>
<dbReference type="InterPro" id="IPR023123">
    <property type="entry name" value="Tubulin_C"/>
</dbReference>
<dbReference type="Gene3D" id="3.10.110.10">
    <property type="entry name" value="Ubiquitin Conjugating Enzyme"/>
    <property type="match status" value="1"/>
</dbReference>
<dbReference type="InterPro" id="IPR018316">
    <property type="entry name" value="Tubulin/FtsZ_2-layer-sand-dom"/>
</dbReference>
<dbReference type="SUPFAM" id="SSF55307">
    <property type="entry name" value="Tubulin C-terminal domain-like"/>
    <property type="match status" value="1"/>
</dbReference>
<evidence type="ECO:0000256" key="2">
    <source>
        <dbReference type="ARBA" id="ARBA00004267"/>
    </source>
</evidence>
<keyword evidence="13" id="KW-0539">Nucleus</keyword>
<dbReference type="Pfam" id="PF03953">
    <property type="entry name" value="Tubulin_C"/>
    <property type="match status" value="1"/>
</dbReference>
<dbReference type="GO" id="GO:0005634">
    <property type="term" value="C:nucleus"/>
    <property type="evidence" value="ECO:0007669"/>
    <property type="project" value="UniProtKB-SubCell"/>
</dbReference>
<dbReference type="SUPFAM" id="SSF52490">
    <property type="entry name" value="Tubulin nucleotide-binding domain-like"/>
    <property type="match status" value="1"/>
</dbReference>
<dbReference type="InterPro" id="IPR022905">
    <property type="entry name" value="Rpo11-like"/>
</dbReference>
<evidence type="ECO:0000256" key="10">
    <source>
        <dbReference type="ARBA" id="ARBA00023134"/>
    </source>
</evidence>
<dbReference type="Gene3D" id="3.30.1360.10">
    <property type="entry name" value="RNA polymerase, RBP11-like subunit"/>
    <property type="match status" value="1"/>
</dbReference>
<dbReference type="HAMAP" id="MF_00261">
    <property type="entry name" value="RNApol_arch_Rpo11"/>
    <property type="match status" value="1"/>
</dbReference>
<dbReference type="InterPro" id="IPR016135">
    <property type="entry name" value="UBQ-conjugating_enzyme/RWD"/>
</dbReference>
<dbReference type="GO" id="GO:0031122">
    <property type="term" value="P:cytoplasmic microtubule organization"/>
    <property type="evidence" value="ECO:0007669"/>
    <property type="project" value="InterPro"/>
</dbReference>
<dbReference type="SUPFAM" id="SSF55257">
    <property type="entry name" value="RBP11-like subunits of RNA polymerase"/>
    <property type="match status" value="1"/>
</dbReference>
<dbReference type="InterPro" id="IPR017975">
    <property type="entry name" value="Tubulin_CS"/>
</dbReference>
<dbReference type="Gene3D" id="3.30.1330.20">
    <property type="entry name" value="Tubulin/FtsZ, C-terminal domain"/>
    <property type="match status" value="1"/>
</dbReference>
<name>A0A368HAX1_ANCCA</name>
<evidence type="ECO:0000313" key="18">
    <source>
        <dbReference type="Proteomes" id="UP000252519"/>
    </source>
</evidence>
<dbReference type="Gene3D" id="3.40.50.1440">
    <property type="entry name" value="Tubulin/FtsZ, GTPase domain"/>
    <property type="match status" value="1"/>
</dbReference>
<dbReference type="PROSITE" id="PS50127">
    <property type="entry name" value="UBC_2"/>
    <property type="match status" value="1"/>
</dbReference>
<keyword evidence="10" id="KW-0342">GTP-binding</keyword>
<evidence type="ECO:0000256" key="9">
    <source>
        <dbReference type="ARBA" id="ARBA00022786"/>
    </source>
</evidence>
<dbReference type="GO" id="GO:0000428">
    <property type="term" value="C:DNA-directed RNA polymerase complex"/>
    <property type="evidence" value="ECO:0007669"/>
    <property type="project" value="UniProtKB-KW"/>
</dbReference>
<dbReference type="GO" id="GO:0005525">
    <property type="term" value="F:GTP binding"/>
    <property type="evidence" value="ECO:0007669"/>
    <property type="project" value="UniProtKB-KW"/>
</dbReference>
<dbReference type="GO" id="GO:0046983">
    <property type="term" value="F:protein dimerization activity"/>
    <property type="evidence" value="ECO:0007669"/>
    <property type="project" value="InterPro"/>
</dbReference>
<keyword evidence="11" id="KW-0804">Transcription</keyword>
<evidence type="ECO:0000256" key="8">
    <source>
        <dbReference type="ARBA" id="ARBA00022741"/>
    </source>
</evidence>
<evidence type="ECO:0000256" key="3">
    <source>
        <dbReference type="ARBA" id="ARBA00009636"/>
    </source>
</evidence>
<dbReference type="GO" id="GO:0007020">
    <property type="term" value="P:microtubule nucleation"/>
    <property type="evidence" value="ECO:0007669"/>
    <property type="project" value="InterPro"/>
</dbReference>
<dbReference type="OrthoDB" id="10249382at2759"/>
<dbReference type="Pfam" id="PF13656">
    <property type="entry name" value="RNA_pol_L_2"/>
    <property type="match status" value="1"/>
</dbReference>
<dbReference type="InterPro" id="IPR000217">
    <property type="entry name" value="Tubulin"/>
</dbReference>
<dbReference type="GO" id="GO:0003899">
    <property type="term" value="F:DNA-directed RNA polymerase activity"/>
    <property type="evidence" value="ECO:0007669"/>
    <property type="project" value="InterPro"/>
</dbReference>
<sequence>MKFVSEIWHPNIDKDGHVCISILHDPGDDKWGYERPEERWLPVHTVETILLSVISMLADPNFESPANVDAACILDSFEQFISGTLSEFEPSCPVMDSSAVSFASVEKMFAFRWYFCYSSAMDKPKIEVLDPEGFAEDPSCLTLVLREEDHTIGNSLKHILCRMKDVEFCGYNVPHPLEDKILLRLQTRQGIPAGPLLLEALTHLETMSHARGQLMSIHVGQCGNQIGQNFWKTLCDEHAIDGRGRMTCEESLHDDKDVFFYQADDDHYVPRAVLVDLEPRVINGIMASENFSRLFNPDNVYMSTHGGGAGNNWASGYGQGGEVYEQILDIIERESENSDQMNGFLFTHSVSGGTGSGMGSLILEKIRDRFPKKIILTFSVFANHGDTSDVIVHPYNSVLSMERLIDFPDHVVVIDNAALNRLAAGKFETQQPTFDHINSLVVRIMSTSTATFRFDSHVLTSIRSLFISPMQPLHFIQAGFSPVVDPNESFTRKTSVNDVVRNLLKPSSMMVSTASMTKPTHCMLSAYLFLQGQITSTDVNTVCLSENHSINAIRRAPWDFTNPLRILHTPSSPYIKPQYKVSGLMLNNNTSIAPLFERILQQFARLRSKNAFIDRFQKEEGFSVDMMDSSAERVQELIDLYSEAEKPEFLG</sequence>
<dbReference type="PROSITE" id="PS01154">
    <property type="entry name" value="RNA_POL_L_13KD"/>
    <property type="match status" value="1"/>
</dbReference>
<reference evidence="17 18" key="1">
    <citation type="submission" date="2014-10" db="EMBL/GenBank/DDBJ databases">
        <title>Draft genome of the hookworm Ancylostoma caninum.</title>
        <authorList>
            <person name="Mitreva M."/>
        </authorList>
    </citation>
    <scope>NUCLEOTIDE SEQUENCE [LARGE SCALE GENOMIC DNA]</scope>
    <source>
        <strain evidence="17 18">Baltimore</strain>
    </source>
</reference>
<dbReference type="InterPro" id="IPR002454">
    <property type="entry name" value="Gamma_tubulin"/>
</dbReference>
<comment type="caution">
    <text evidence="17">The sequence shown here is derived from an EMBL/GenBank/DDBJ whole genome shotgun (WGS) entry which is preliminary data.</text>
</comment>
<evidence type="ECO:0000313" key="17">
    <source>
        <dbReference type="EMBL" id="RCN52769.1"/>
    </source>
</evidence>
<gene>
    <name evidence="17" type="ORF">ANCCAN_01146</name>
</gene>
<dbReference type="CDD" id="cd07029">
    <property type="entry name" value="RNAP_I_III_AC19"/>
    <property type="match status" value="1"/>
</dbReference>
<comment type="subcellular location">
    <subcellularLocation>
        <location evidence="2">Cytoplasm</location>
        <location evidence="2">Cytoskeleton</location>
        <location evidence="2">Microtubule organizing center</location>
    </subcellularLocation>
    <subcellularLocation>
        <location evidence="1">Nucleus</location>
    </subcellularLocation>
</comment>
<dbReference type="InterPro" id="IPR003008">
    <property type="entry name" value="Tubulin_FtsZ_GTPase"/>
</dbReference>
<dbReference type="InterPro" id="IPR023313">
    <property type="entry name" value="UBQ-conjugating_AS"/>
</dbReference>
<dbReference type="STRING" id="29170.A0A368HAX1"/>
<dbReference type="AlphaFoldDB" id="A0A368HAX1"/>
<evidence type="ECO:0000256" key="1">
    <source>
        <dbReference type="ARBA" id="ARBA00004123"/>
    </source>
</evidence>
<dbReference type="PRINTS" id="PR01164">
    <property type="entry name" value="GAMMATUBULIN"/>
</dbReference>
<dbReference type="PROSITE" id="PS00183">
    <property type="entry name" value="UBC_1"/>
    <property type="match status" value="1"/>
</dbReference>
<feature type="active site" description="Glycyl thioester intermediate" evidence="15">
    <location>
        <position position="19"/>
    </location>
</feature>
<dbReference type="SUPFAM" id="SSF54495">
    <property type="entry name" value="UBC-like"/>
    <property type="match status" value="1"/>
</dbReference>
<evidence type="ECO:0000259" key="16">
    <source>
        <dbReference type="PROSITE" id="PS50127"/>
    </source>
</evidence>
<keyword evidence="5" id="KW-0963">Cytoplasm</keyword>
<dbReference type="PROSITE" id="PS00227">
    <property type="entry name" value="TUBULIN"/>
    <property type="match status" value="1"/>
</dbReference>
<keyword evidence="8" id="KW-0547">Nucleotide-binding</keyword>
<dbReference type="Proteomes" id="UP000252519">
    <property type="component" value="Unassembled WGS sequence"/>
</dbReference>
<dbReference type="GO" id="GO:0005874">
    <property type="term" value="C:microtubule"/>
    <property type="evidence" value="ECO:0007669"/>
    <property type="project" value="UniProtKB-KW"/>
</dbReference>
<dbReference type="PANTHER" id="PTHR11588">
    <property type="entry name" value="TUBULIN"/>
    <property type="match status" value="1"/>
</dbReference>
<dbReference type="InterPro" id="IPR008280">
    <property type="entry name" value="Tub_FtsZ_C"/>
</dbReference>
<dbReference type="FunFam" id="1.10.287.600:FF:000004">
    <property type="entry name" value="Tubulin gamma chain"/>
    <property type="match status" value="1"/>
</dbReference>
<keyword evidence="7" id="KW-0493">Microtubule</keyword>
<evidence type="ECO:0000256" key="7">
    <source>
        <dbReference type="ARBA" id="ARBA00022701"/>
    </source>
</evidence>
<dbReference type="CDD" id="cd02188">
    <property type="entry name" value="gamma_tubulin"/>
    <property type="match status" value="1"/>
</dbReference>
<keyword evidence="6" id="KW-0808">Transferase</keyword>
<dbReference type="InterPro" id="IPR008193">
    <property type="entry name" value="RNA_pol_Rpb11_13-16kDa_CS"/>
</dbReference>
<dbReference type="EMBL" id="JOJR01000005">
    <property type="protein sequence ID" value="RCN52769.1"/>
    <property type="molecule type" value="Genomic_DNA"/>
</dbReference>
<dbReference type="GO" id="GO:0005813">
    <property type="term" value="C:centrosome"/>
    <property type="evidence" value="ECO:0007669"/>
    <property type="project" value="UniProtKB-ARBA"/>
</dbReference>
<evidence type="ECO:0000256" key="12">
    <source>
        <dbReference type="ARBA" id="ARBA00023212"/>
    </source>
</evidence>
<keyword evidence="9" id="KW-0833">Ubl conjugation pathway</keyword>